<feature type="transmembrane region" description="Helical" evidence="14">
    <location>
        <begin position="71"/>
        <end position="91"/>
    </location>
</feature>
<dbReference type="Gene3D" id="6.10.250.780">
    <property type="match status" value="1"/>
</dbReference>
<dbReference type="GO" id="GO:0035556">
    <property type="term" value="P:intracellular signal transduction"/>
    <property type="evidence" value="ECO:0007669"/>
    <property type="project" value="InterPro"/>
</dbReference>
<dbReference type="EnsemblMetazoa" id="XM_038214469.1">
    <property type="protein sequence ID" value="XP_038070397.1"/>
    <property type="gene ID" value="LOC119739493"/>
</dbReference>
<protein>
    <recommendedName>
        <fullName evidence="3">guanylate cyclase</fullName>
        <ecNumber evidence="3">4.6.1.2</ecNumber>
    </recommendedName>
</protein>
<evidence type="ECO:0000256" key="12">
    <source>
        <dbReference type="ARBA" id="ARBA00023293"/>
    </source>
</evidence>
<dbReference type="RefSeq" id="XP_038070397.1">
    <property type="nucleotide sequence ID" value="XM_038214469.1"/>
</dbReference>
<comment type="subcellular location">
    <subcellularLocation>
        <location evidence="1">Cell membrane</location>
    </subcellularLocation>
    <subcellularLocation>
        <location evidence="2">Membrane</location>
        <topology evidence="2">Single-pass type I membrane protein</topology>
    </subcellularLocation>
</comment>
<keyword evidence="7" id="KW-0547">Nucleotide-binding</keyword>
<evidence type="ECO:0000256" key="5">
    <source>
        <dbReference type="ARBA" id="ARBA00022692"/>
    </source>
</evidence>
<keyword evidence="9 14" id="KW-0472">Membrane</keyword>
<dbReference type="OrthoDB" id="60033at2759"/>
<dbReference type="Gene3D" id="3.30.70.1230">
    <property type="entry name" value="Nucleotide cyclase"/>
    <property type="match status" value="1"/>
</dbReference>
<dbReference type="InterPro" id="IPR011645">
    <property type="entry name" value="HNOB_dom_associated"/>
</dbReference>
<feature type="region of interest" description="Disordered" evidence="13">
    <location>
        <begin position="1"/>
        <end position="25"/>
    </location>
</feature>
<dbReference type="PROSITE" id="PS50125">
    <property type="entry name" value="GUANYLATE_CYCLASE_2"/>
    <property type="match status" value="1"/>
</dbReference>
<evidence type="ECO:0000256" key="13">
    <source>
        <dbReference type="SAM" id="MobiDB-lite"/>
    </source>
</evidence>
<dbReference type="GO" id="GO:0004016">
    <property type="term" value="F:adenylate cyclase activity"/>
    <property type="evidence" value="ECO:0007669"/>
    <property type="project" value="TreeGrafter"/>
</dbReference>
<proteinExistence type="predicted"/>
<reference evidence="16" key="1">
    <citation type="submission" date="2022-11" db="UniProtKB">
        <authorList>
            <consortium name="EnsemblMetazoa"/>
        </authorList>
    </citation>
    <scope>IDENTIFICATION</scope>
</reference>
<keyword evidence="4" id="KW-1003">Cell membrane</keyword>
<dbReference type="GO" id="GO:0004383">
    <property type="term" value="F:guanylate cyclase activity"/>
    <property type="evidence" value="ECO:0007669"/>
    <property type="project" value="UniProtKB-EC"/>
</dbReference>
<dbReference type="InterPro" id="IPR050401">
    <property type="entry name" value="Cyclic_nucleotide_synthase"/>
</dbReference>
<evidence type="ECO:0000256" key="1">
    <source>
        <dbReference type="ARBA" id="ARBA00004236"/>
    </source>
</evidence>
<dbReference type="EC" id="4.6.1.2" evidence="3"/>
<keyword evidence="17" id="KW-1185">Reference proteome</keyword>
<dbReference type="PANTHER" id="PTHR11920:SF501">
    <property type="entry name" value="GUANYLATE CYCLASE 32E"/>
    <property type="match status" value="1"/>
</dbReference>
<evidence type="ECO:0000259" key="15">
    <source>
        <dbReference type="PROSITE" id="PS50125"/>
    </source>
</evidence>
<organism evidence="16 17">
    <name type="scientific">Patiria miniata</name>
    <name type="common">Bat star</name>
    <name type="synonym">Asterina miniata</name>
    <dbReference type="NCBI Taxonomy" id="46514"/>
    <lineage>
        <taxon>Eukaryota</taxon>
        <taxon>Metazoa</taxon>
        <taxon>Echinodermata</taxon>
        <taxon>Eleutherozoa</taxon>
        <taxon>Asterozoa</taxon>
        <taxon>Asteroidea</taxon>
        <taxon>Valvatacea</taxon>
        <taxon>Valvatida</taxon>
        <taxon>Asterinidae</taxon>
        <taxon>Patiria</taxon>
    </lineage>
</organism>
<keyword evidence="8 14" id="KW-1133">Transmembrane helix</keyword>
<keyword evidence="5 14" id="KW-0812">Transmembrane</keyword>
<evidence type="ECO:0000256" key="14">
    <source>
        <dbReference type="SAM" id="Phobius"/>
    </source>
</evidence>
<dbReference type="FunFam" id="3.30.70.1230:FF:000050">
    <property type="entry name" value="Guanylate cyclase"/>
    <property type="match status" value="1"/>
</dbReference>
<dbReference type="InterPro" id="IPR029787">
    <property type="entry name" value="Nucleotide_cyclase"/>
</dbReference>
<dbReference type="PANTHER" id="PTHR11920">
    <property type="entry name" value="GUANYLYL CYCLASE"/>
    <property type="match status" value="1"/>
</dbReference>
<name>A0A914B302_PATMI</name>
<dbReference type="Pfam" id="PF07701">
    <property type="entry name" value="HNOBA"/>
    <property type="match status" value="1"/>
</dbReference>
<dbReference type="GO" id="GO:0001653">
    <property type="term" value="F:peptide receptor activity"/>
    <property type="evidence" value="ECO:0007669"/>
    <property type="project" value="TreeGrafter"/>
</dbReference>
<dbReference type="SMART" id="SM00044">
    <property type="entry name" value="CYCc"/>
    <property type="match status" value="1"/>
</dbReference>
<evidence type="ECO:0000313" key="17">
    <source>
        <dbReference type="Proteomes" id="UP000887568"/>
    </source>
</evidence>
<feature type="domain" description="Guanylate cyclase" evidence="15">
    <location>
        <begin position="457"/>
        <end position="586"/>
    </location>
</feature>
<dbReference type="SUPFAM" id="SSF55073">
    <property type="entry name" value="Nucleotide cyclase"/>
    <property type="match status" value="1"/>
</dbReference>
<evidence type="ECO:0000256" key="10">
    <source>
        <dbReference type="ARBA" id="ARBA00023180"/>
    </source>
</evidence>
<dbReference type="Proteomes" id="UP000887568">
    <property type="component" value="Unplaced"/>
</dbReference>
<accession>A0A914B302</accession>
<dbReference type="Pfam" id="PF08376">
    <property type="entry name" value="NIT"/>
    <property type="match status" value="1"/>
</dbReference>
<dbReference type="GO" id="GO:0000166">
    <property type="term" value="F:nucleotide binding"/>
    <property type="evidence" value="ECO:0007669"/>
    <property type="project" value="UniProtKB-KW"/>
</dbReference>
<dbReference type="Pfam" id="PF00211">
    <property type="entry name" value="Guanylate_cyc"/>
    <property type="match status" value="1"/>
</dbReference>
<dbReference type="InterPro" id="IPR001054">
    <property type="entry name" value="A/G_cyclase"/>
</dbReference>
<keyword evidence="10" id="KW-0325">Glycoprotein</keyword>
<dbReference type="OMA" id="YWLTEEP"/>
<keyword evidence="6" id="KW-0732">Signal</keyword>
<dbReference type="GO" id="GO:0005886">
    <property type="term" value="C:plasma membrane"/>
    <property type="evidence" value="ECO:0007669"/>
    <property type="project" value="UniProtKB-SubCell"/>
</dbReference>
<sequence>MLMTPGRNKVAPRQEMAGSRSSFEPEARLRANSVRLSHASIGTNAMEKLQMKMVLEKATDAHSIGKDMAKMLAVIVIPLVALTVMSALSLATTVSQLRDSQATLEAISASDRMTDLILALQVERGLTATFVSSNRTGAELSNTLREKRSSTDRAVNLLETLSELQVSGEVISTKNGLLSALDRYRQTVDTVEDVLPIANVINFYTDINHQLLIGALTLSTNLKEGSLWPRIVCKDGLLQTADLYGIQRALGSSFYAGCSLSPENLEWFRNLLSSGDSQITTVFAYSEQTAALYTDLVRSKDPAESHINTMRQEIILGGNPCESSGEEQARLMSDYWFGNMTIFVDIVANVIFEETDSVRRDIDAIIAGAVQAVVVHVTVLSLTITISLSLGVFQLWQAKRLLGKVGKYARILDKKTQELATEKRTTEKLLYQMMPRSVADQLRQKKELIAEEFSSVTIYFSDIVEFTSLAARSTPMEVVTLLNELYCMFDNCIDMYDVYKVETIGDAYMVASGLPEPTANHACEIACMALDLLREVQLFRIPHLPAESLSLRVGLHSGSCVAGVAGIKMPRYCLFGDTVNTASRMESTGKAQRIQISGATWDELVNKAPPRKRKFVIVPRETTVVKGKGAMQTYWLTEEPREDLGPVRRVVVSPGMCD</sequence>
<dbReference type="AlphaFoldDB" id="A0A914B302"/>
<evidence type="ECO:0000256" key="6">
    <source>
        <dbReference type="ARBA" id="ARBA00022729"/>
    </source>
</evidence>
<dbReference type="GO" id="GO:0007168">
    <property type="term" value="P:receptor guanylyl cyclase signaling pathway"/>
    <property type="evidence" value="ECO:0007669"/>
    <property type="project" value="TreeGrafter"/>
</dbReference>
<evidence type="ECO:0000256" key="11">
    <source>
        <dbReference type="ARBA" id="ARBA00023239"/>
    </source>
</evidence>
<dbReference type="CDD" id="cd07302">
    <property type="entry name" value="CHD"/>
    <property type="match status" value="1"/>
</dbReference>
<evidence type="ECO:0000256" key="9">
    <source>
        <dbReference type="ARBA" id="ARBA00023136"/>
    </source>
</evidence>
<dbReference type="GeneID" id="119739493"/>
<evidence type="ECO:0000313" key="16">
    <source>
        <dbReference type="EnsemblMetazoa" id="XP_038070397.1"/>
    </source>
</evidence>
<evidence type="ECO:0000256" key="4">
    <source>
        <dbReference type="ARBA" id="ARBA00022475"/>
    </source>
</evidence>
<evidence type="ECO:0000256" key="8">
    <source>
        <dbReference type="ARBA" id="ARBA00022989"/>
    </source>
</evidence>
<evidence type="ECO:0000256" key="3">
    <source>
        <dbReference type="ARBA" id="ARBA00012202"/>
    </source>
</evidence>
<evidence type="ECO:0000256" key="7">
    <source>
        <dbReference type="ARBA" id="ARBA00022741"/>
    </source>
</evidence>
<dbReference type="InterPro" id="IPR013587">
    <property type="entry name" value="Nitrate/nitrite_sensing"/>
</dbReference>
<keyword evidence="11" id="KW-0456">Lyase</keyword>
<keyword evidence="12" id="KW-0141">cGMP biosynthesis</keyword>
<evidence type="ECO:0000256" key="2">
    <source>
        <dbReference type="ARBA" id="ARBA00004479"/>
    </source>
</evidence>